<feature type="region of interest" description="Disordered" evidence="1">
    <location>
        <begin position="37"/>
        <end position="60"/>
    </location>
</feature>
<proteinExistence type="predicted"/>
<dbReference type="EMBL" id="JBHTAX010000001">
    <property type="protein sequence ID" value="MFC7189408.1"/>
    <property type="molecule type" value="Genomic_DNA"/>
</dbReference>
<gene>
    <name evidence="2" type="ORF">ACFQL7_05815</name>
</gene>
<evidence type="ECO:0000313" key="2">
    <source>
        <dbReference type="EMBL" id="MFC7189408.1"/>
    </source>
</evidence>
<comment type="caution">
    <text evidence="2">The sequence shown here is derived from an EMBL/GenBank/DDBJ whole genome shotgun (WGS) entry which is preliminary data.</text>
</comment>
<keyword evidence="3" id="KW-1185">Reference proteome</keyword>
<sequence length="60" mass="6334">MPRKHGETGDFIETVTLDAVVGVFDTMAGPAITSSDVADSLGCTPETAREKLTELHRGSD</sequence>
<dbReference type="Proteomes" id="UP001596417">
    <property type="component" value="Unassembled WGS sequence"/>
</dbReference>
<organism evidence="2 3">
    <name type="scientific">Halocatena marina</name>
    <dbReference type="NCBI Taxonomy" id="2934937"/>
    <lineage>
        <taxon>Archaea</taxon>
        <taxon>Methanobacteriati</taxon>
        <taxon>Methanobacteriota</taxon>
        <taxon>Stenosarchaea group</taxon>
        <taxon>Halobacteria</taxon>
        <taxon>Halobacteriales</taxon>
        <taxon>Natronomonadaceae</taxon>
        <taxon>Halocatena</taxon>
    </lineage>
</organism>
<name>A0ABD5YJ39_9EURY</name>
<accession>A0ABD5YJ39</accession>
<dbReference type="RefSeq" id="WP_390204909.1">
    <property type="nucleotide sequence ID" value="NZ_JBHTAX010000001.1"/>
</dbReference>
<evidence type="ECO:0000256" key="1">
    <source>
        <dbReference type="SAM" id="MobiDB-lite"/>
    </source>
</evidence>
<protein>
    <submittedName>
        <fullName evidence="2">Uncharacterized protein</fullName>
    </submittedName>
</protein>
<dbReference type="AlphaFoldDB" id="A0ABD5YJ39"/>
<evidence type="ECO:0000313" key="3">
    <source>
        <dbReference type="Proteomes" id="UP001596417"/>
    </source>
</evidence>
<feature type="compositionally biased region" description="Basic and acidic residues" evidence="1">
    <location>
        <begin position="47"/>
        <end position="60"/>
    </location>
</feature>
<reference evidence="2 3" key="1">
    <citation type="journal article" date="2019" name="Int. J. Syst. Evol. Microbiol.">
        <title>The Global Catalogue of Microorganisms (GCM) 10K type strain sequencing project: providing services to taxonomists for standard genome sequencing and annotation.</title>
        <authorList>
            <consortium name="The Broad Institute Genomics Platform"/>
            <consortium name="The Broad Institute Genome Sequencing Center for Infectious Disease"/>
            <person name="Wu L."/>
            <person name="Ma J."/>
        </authorList>
    </citation>
    <scope>NUCLEOTIDE SEQUENCE [LARGE SCALE GENOMIC DNA]</scope>
    <source>
        <strain evidence="2 3">RDMS1</strain>
    </source>
</reference>